<dbReference type="AlphaFoldDB" id="A0A833HNW4"/>
<dbReference type="Pfam" id="PF00395">
    <property type="entry name" value="SLH"/>
    <property type="match status" value="1"/>
</dbReference>
<feature type="domain" description="SLH" evidence="2">
    <location>
        <begin position="120"/>
        <end position="183"/>
    </location>
</feature>
<dbReference type="InterPro" id="IPR001119">
    <property type="entry name" value="SLH_dom"/>
</dbReference>
<comment type="caution">
    <text evidence="3">The sequence shown here is derived from an EMBL/GenBank/DDBJ whole genome shotgun (WGS) entry which is preliminary data.</text>
</comment>
<gene>
    <name evidence="3" type="ORF">F8153_08220</name>
</gene>
<sequence length="256" mass="29481">MSEKMKGLIKVKKFSVLMILSILIISILGGTVYADTDHWAKPYANKIIELYPDAADFINSIQFDKAVTEEDFRVMVELMAPNEEEFQLDNVTREAVVDALVKYWSKTTGAILGDVVVPMVIVFEDEMEIDFDYRSNIMIAYFKGLVKGKGNGKFDPKENLTYGEAITLISRYIDLINEEEITEKEASKDFETRATANVEEDEVIFNFNLKNHSEESREIHFSSGQQFEIVVTNEEGEEVYRYSDDNSLQWLYNIKR</sequence>
<name>A0A833HNW4_9FIRM</name>
<dbReference type="Gene3D" id="2.60.40.2360">
    <property type="entry name" value="Intracellular proteinase inhibitor BsuPI"/>
    <property type="match status" value="1"/>
</dbReference>
<proteinExistence type="predicted"/>
<dbReference type="Pfam" id="PF12690">
    <property type="entry name" value="BsuPI"/>
    <property type="match status" value="1"/>
</dbReference>
<dbReference type="EMBL" id="WBZB01000024">
    <property type="protein sequence ID" value="KAB3530064.1"/>
    <property type="molecule type" value="Genomic_DNA"/>
</dbReference>
<evidence type="ECO:0000313" key="3">
    <source>
        <dbReference type="EMBL" id="KAB3530064.1"/>
    </source>
</evidence>
<evidence type="ECO:0000259" key="2">
    <source>
        <dbReference type="PROSITE" id="PS51272"/>
    </source>
</evidence>
<protein>
    <recommendedName>
        <fullName evidence="2">SLH domain-containing protein</fullName>
    </recommendedName>
</protein>
<dbReference type="InterPro" id="IPR020481">
    <property type="entry name" value="Intracell_prot_inh_BsuPI"/>
</dbReference>
<dbReference type="OrthoDB" id="1267107at2"/>
<dbReference type="Proteomes" id="UP000465601">
    <property type="component" value="Unassembled WGS sequence"/>
</dbReference>
<evidence type="ECO:0000256" key="1">
    <source>
        <dbReference type="ARBA" id="ARBA00022737"/>
    </source>
</evidence>
<reference evidence="3 4" key="1">
    <citation type="submission" date="2019-10" db="EMBL/GenBank/DDBJ databases">
        <title>Alkaliphilus serpentinus sp. nov. and Alkaliphilus pronyensis sp. nov., two novel anaerobic alkaliphilic species isolated from the serpentinized-hosted hydrothermal field of the Prony Bay (New Caledonia).</title>
        <authorList>
            <person name="Postec A."/>
        </authorList>
    </citation>
    <scope>NUCLEOTIDE SEQUENCE [LARGE SCALE GENOMIC DNA]</scope>
    <source>
        <strain evidence="3 4">LacT</strain>
    </source>
</reference>
<evidence type="ECO:0000313" key="4">
    <source>
        <dbReference type="Proteomes" id="UP000465601"/>
    </source>
</evidence>
<keyword evidence="4" id="KW-1185">Reference proteome</keyword>
<accession>A0A833HNW4</accession>
<dbReference type="InterPro" id="IPR038144">
    <property type="entry name" value="IPI"/>
</dbReference>
<organism evidence="3 4">
    <name type="scientific">Alkaliphilus serpentinus</name>
    <dbReference type="NCBI Taxonomy" id="1482731"/>
    <lineage>
        <taxon>Bacteria</taxon>
        <taxon>Bacillati</taxon>
        <taxon>Bacillota</taxon>
        <taxon>Clostridia</taxon>
        <taxon>Peptostreptococcales</taxon>
        <taxon>Natronincolaceae</taxon>
        <taxon>Alkaliphilus</taxon>
    </lineage>
</organism>
<dbReference type="PROSITE" id="PS51272">
    <property type="entry name" value="SLH"/>
    <property type="match status" value="1"/>
</dbReference>
<keyword evidence="1" id="KW-0677">Repeat</keyword>